<evidence type="ECO:0000256" key="1">
    <source>
        <dbReference type="SAM" id="MobiDB-lite"/>
    </source>
</evidence>
<comment type="caution">
    <text evidence="2">The sequence shown here is derived from an EMBL/GenBank/DDBJ whole genome shotgun (WGS) entry which is preliminary data.</text>
</comment>
<dbReference type="AlphaFoldDB" id="A0AAV6T6I7"/>
<feature type="compositionally biased region" description="Polar residues" evidence="1">
    <location>
        <begin position="33"/>
        <end position="47"/>
    </location>
</feature>
<evidence type="ECO:0000313" key="3">
    <source>
        <dbReference type="Proteomes" id="UP000693946"/>
    </source>
</evidence>
<name>A0AAV6T6I7_SOLSE</name>
<accession>A0AAV6T6I7</accession>
<gene>
    <name evidence="2" type="ORF">JOB18_021902</name>
</gene>
<feature type="compositionally biased region" description="Basic and acidic residues" evidence="1">
    <location>
        <begin position="48"/>
        <end position="60"/>
    </location>
</feature>
<dbReference type="Proteomes" id="UP000693946">
    <property type="component" value="Linkage Group LG1"/>
</dbReference>
<organism evidence="2 3">
    <name type="scientific">Solea senegalensis</name>
    <name type="common">Senegalese sole</name>
    <dbReference type="NCBI Taxonomy" id="28829"/>
    <lineage>
        <taxon>Eukaryota</taxon>
        <taxon>Metazoa</taxon>
        <taxon>Chordata</taxon>
        <taxon>Craniata</taxon>
        <taxon>Vertebrata</taxon>
        <taxon>Euteleostomi</taxon>
        <taxon>Actinopterygii</taxon>
        <taxon>Neopterygii</taxon>
        <taxon>Teleostei</taxon>
        <taxon>Neoteleostei</taxon>
        <taxon>Acanthomorphata</taxon>
        <taxon>Carangaria</taxon>
        <taxon>Pleuronectiformes</taxon>
        <taxon>Pleuronectoidei</taxon>
        <taxon>Soleidae</taxon>
        <taxon>Solea</taxon>
    </lineage>
</organism>
<reference evidence="2 3" key="1">
    <citation type="journal article" date="2021" name="Sci. Rep.">
        <title>Chromosome anchoring in Senegalese sole (Solea senegalensis) reveals sex-associated markers and genome rearrangements in flatfish.</title>
        <authorList>
            <person name="Guerrero-Cozar I."/>
            <person name="Gomez-Garrido J."/>
            <person name="Berbel C."/>
            <person name="Martinez-Blanch J.F."/>
            <person name="Alioto T."/>
            <person name="Claros M.G."/>
            <person name="Gagnaire P.A."/>
            <person name="Manchado M."/>
        </authorList>
    </citation>
    <scope>NUCLEOTIDE SEQUENCE [LARGE SCALE GENOMIC DNA]</scope>
    <source>
        <strain evidence="2">Sse05_10M</strain>
    </source>
</reference>
<evidence type="ECO:0000313" key="2">
    <source>
        <dbReference type="EMBL" id="KAG7525085.1"/>
    </source>
</evidence>
<sequence length="68" mass="8003">MEIQPNSHWNTFAHQEEVKTGKETRERLKSMSELAQQNLEQPQQRQKSYYDQRTKLRERGQGAGDAAK</sequence>
<feature type="region of interest" description="Disordered" evidence="1">
    <location>
        <begin position="1"/>
        <end position="68"/>
    </location>
</feature>
<keyword evidence="3" id="KW-1185">Reference proteome</keyword>
<proteinExistence type="predicted"/>
<protein>
    <submittedName>
        <fullName evidence="2">Uncharacterized protein</fullName>
    </submittedName>
</protein>
<feature type="compositionally biased region" description="Polar residues" evidence="1">
    <location>
        <begin position="1"/>
        <end position="13"/>
    </location>
</feature>
<dbReference type="EMBL" id="JAGKHQ010000001">
    <property type="protein sequence ID" value="KAG7525085.1"/>
    <property type="molecule type" value="Genomic_DNA"/>
</dbReference>
<feature type="compositionally biased region" description="Basic and acidic residues" evidence="1">
    <location>
        <begin position="14"/>
        <end position="30"/>
    </location>
</feature>